<evidence type="ECO:0000313" key="3">
    <source>
        <dbReference type="Proteomes" id="UP000460549"/>
    </source>
</evidence>
<evidence type="ECO:0000259" key="1">
    <source>
        <dbReference type="SMART" id="SM00347"/>
    </source>
</evidence>
<evidence type="ECO:0000313" key="2">
    <source>
        <dbReference type="EMBL" id="MSU05267.1"/>
    </source>
</evidence>
<dbReference type="SMART" id="SM00347">
    <property type="entry name" value="HTH_MARR"/>
    <property type="match status" value="1"/>
</dbReference>
<dbReference type="InterPro" id="IPR000835">
    <property type="entry name" value="HTH_MarR-typ"/>
</dbReference>
<comment type="caution">
    <text evidence="2">The sequence shown here is derived from an EMBL/GenBank/DDBJ whole genome shotgun (WGS) entry which is preliminary data.</text>
</comment>
<dbReference type="AlphaFoldDB" id="A0A7X2PAN9"/>
<reference evidence="2 3" key="1">
    <citation type="submission" date="2019-08" db="EMBL/GenBank/DDBJ databases">
        <title>In-depth cultivation of the pig gut microbiome towards novel bacterial diversity and tailored functional studies.</title>
        <authorList>
            <person name="Wylensek D."/>
            <person name="Hitch T.C.A."/>
            <person name="Clavel T."/>
        </authorList>
    </citation>
    <scope>NUCLEOTIDE SEQUENCE [LARGE SCALE GENOMIC DNA]</scope>
    <source>
        <strain evidence="2 3">NM-380-WT-3C1</strain>
    </source>
</reference>
<sequence>MRYSHPKLRRINHLISELDHIYHEAALSFKLTDSEFSILYTLCVEGDGCALNQLVQYAALPKQTVNSALRKLEEGKIITLTLNGKRKKNVNLTKLGQELCLKTVIKVIELENSIFLLWGEEKSDRYIEETREYNNLMQEGLNNICKSN</sequence>
<dbReference type="EMBL" id="VUNN01000001">
    <property type="protein sequence ID" value="MSU05267.1"/>
    <property type="molecule type" value="Genomic_DNA"/>
</dbReference>
<dbReference type="GO" id="GO:0003700">
    <property type="term" value="F:DNA-binding transcription factor activity"/>
    <property type="evidence" value="ECO:0007669"/>
    <property type="project" value="InterPro"/>
</dbReference>
<keyword evidence="3" id="KW-1185">Reference proteome</keyword>
<protein>
    <submittedName>
        <fullName evidence="2">MarR family transcriptional regulator</fullName>
    </submittedName>
</protein>
<feature type="domain" description="HTH marR-type" evidence="1">
    <location>
        <begin position="24"/>
        <end position="123"/>
    </location>
</feature>
<dbReference type="InterPro" id="IPR036388">
    <property type="entry name" value="WH-like_DNA-bd_sf"/>
</dbReference>
<dbReference type="RefSeq" id="WP_154424168.1">
    <property type="nucleotide sequence ID" value="NZ_VUNN01000001.1"/>
</dbReference>
<dbReference type="Pfam" id="PF12802">
    <property type="entry name" value="MarR_2"/>
    <property type="match status" value="1"/>
</dbReference>
<dbReference type="Proteomes" id="UP000460549">
    <property type="component" value="Unassembled WGS sequence"/>
</dbReference>
<organism evidence="2 3">
    <name type="scientific">Bullifex porci</name>
    <dbReference type="NCBI Taxonomy" id="2606638"/>
    <lineage>
        <taxon>Bacteria</taxon>
        <taxon>Pseudomonadati</taxon>
        <taxon>Spirochaetota</taxon>
        <taxon>Spirochaetia</taxon>
        <taxon>Spirochaetales</taxon>
        <taxon>Spirochaetaceae</taxon>
        <taxon>Bullifex</taxon>
    </lineage>
</organism>
<accession>A0A7X2PAN9</accession>
<proteinExistence type="predicted"/>
<dbReference type="SUPFAM" id="SSF46785">
    <property type="entry name" value="Winged helix' DNA-binding domain"/>
    <property type="match status" value="1"/>
</dbReference>
<gene>
    <name evidence="2" type="ORF">FYJ80_00500</name>
</gene>
<name>A0A7X2PAN9_9SPIO</name>
<dbReference type="Gene3D" id="1.10.10.10">
    <property type="entry name" value="Winged helix-like DNA-binding domain superfamily/Winged helix DNA-binding domain"/>
    <property type="match status" value="1"/>
</dbReference>
<dbReference type="InterPro" id="IPR036390">
    <property type="entry name" value="WH_DNA-bd_sf"/>
</dbReference>